<dbReference type="InterPro" id="IPR051564">
    <property type="entry name" value="LRR_receptor-like_kinase"/>
</dbReference>
<dbReference type="EMBL" id="BQNB010015754">
    <property type="protein sequence ID" value="GJT43735.1"/>
    <property type="molecule type" value="Genomic_DNA"/>
</dbReference>
<evidence type="ECO:0000259" key="1">
    <source>
        <dbReference type="PROSITE" id="PS50011"/>
    </source>
</evidence>
<feature type="domain" description="Protein kinase" evidence="1">
    <location>
        <begin position="1"/>
        <end position="105"/>
    </location>
</feature>
<organism evidence="2 3">
    <name type="scientific">Tanacetum coccineum</name>
    <dbReference type="NCBI Taxonomy" id="301880"/>
    <lineage>
        <taxon>Eukaryota</taxon>
        <taxon>Viridiplantae</taxon>
        <taxon>Streptophyta</taxon>
        <taxon>Embryophyta</taxon>
        <taxon>Tracheophyta</taxon>
        <taxon>Spermatophyta</taxon>
        <taxon>Magnoliopsida</taxon>
        <taxon>eudicotyledons</taxon>
        <taxon>Gunneridae</taxon>
        <taxon>Pentapetalae</taxon>
        <taxon>asterids</taxon>
        <taxon>campanulids</taxon>
        <taxon>Asterales</taxon>
        <taxon>Asteraceae</taxon>
        <taxon>Asteroideae</taxon>
        <taxon>Anthemideae</taxon>
        <taxon>Anthemidinae</taxon>
        <taxon>Tanacetum</taxon>
    </lineage>
</organism>
<dbReference type="Proteomes" id="UP001151760">
    <property type="component" value="Unassembled WGS sequence"/>
</dbReference>
<protein>
    <submittedName>
        <fullName evidence="2">LRR receptor-like serine/threonine-protein kinase FLS2</fullName>
    </submittedName>
</protein>
<dbReference type="PANTHER" id="PTHR48055:SF57">
    <property type="entry name" value="PROTEIN KINASE DOMAIN-CONTAINING PROTEIN"/>
    <property type="match status" value="1"/>
</dbReference>
<keyword evidence="3" id="KW-1185">Reference proteome</keyword>
<proteinExistence type="predicted"/>
<name>A0ABQ5DXF0_9ASTR</name>
<dbReference type="InterPro" id="IPR000719">
    <property type="entry name" value="Prot_kinase_dom"/>
</dbReference>
<dbReference type="SUPFAM" id="SSF56112">
    <property type="entry name" value="Protein kinase-like (PK-like)"/>
    <property type="match status" value="2"/>
</dbReference>
<dbReference type="PANTHER" id="PTHR48055">
    <property type="entry name" value="LEUCINE-RICH REPEAT RECEPTOR PROTEIN KINASE EMS1"/>
    <property type="match status" value="1"/>
</dbReference>
<dbReference type="PROSITE" id="PS50011">
    <property type="entry name" value="PROTEIN_KINASE_DOM"/>
    <property type="match status" value="1"/>
</dbReference>
<evidence type="ECO:0000313" key="2">
    <source>
        <dbReference type="EMBL" id="GJT43735.1"/>
    </source>
</evidence>
<reference evidence="2" key="1">
    <citation type="journal article" date="2022" name="Int. J. Mol. Sci.">
        <title>Draft Genome of Tanacetum Coccineum: Genomic Comparison of Closely Related Tanacetum-Family Plants.</title>
        <authorList>
            <person name="Yamashiro T."/>
            <person name="Shiraishi A."/>
            <person name="Nakayama K."/>
            <person name="Satake H."/>
        </authorList>
    </citation>
    <scope>NUCLEOTIDE SEQUENCE</scope>
</reference>
<evidence type="ECO:0000313" key="3">
    <source>
        <dbReference type="Proteomes" id="UP001151760"/>
    </source>
</evidence>
<accession>A0ABQ5DXF0</accession>
<dbReference type="Gene3D" id="1.10.510.10">
    <property type="entry name" value="Transferase(Phosphotransferase) domain 1"/>
    <property type="match status" value="2"/>
</dbReference>
<reference evidence="2" key="2">
    <citation type="submission" date="2022-01" db="EMBL/GenBank/DDBJ databases">
        <authorList>
            <person name="Yamashiro T."/>
            <person name="Shiraishi A."/>
            <person name="Satake H."/>
            <person name="Nakayama K."/>
        </authorList>
    </citation>
    <scope>NUCLEOTIDE SEQUENCE</scope>
</reference>
<sequence>MRKKTTKIDVFSFGIIVMELLTSKRPTGLTEVEGVQITLPQLVDRALKNGMNELIDIVDPDLASNLSTKHGLIEQLLKLALSCTRTDSDDRPDMNEVFDFGTARLLGVHEQDGCSVTTASTFEGTIGYLAPGRKRPTGLTEVEGVHITLPQLVDHALTNGMNELIDIVDPDLASNLSTKQRLIEQLLKLALSCTRTDPDDRPDMNEVFSTLTKISKQL</sequence>
<dbReference type="InterPro" id="IPR011009">
    <property type="entry name" value="Kinase-like_dom_sf"/>
</dbReference>
<comment type="caution">
    <text evidence="2">The sequence shown here is derived from an EMBL/GenBank/DDBJ whole genome shotgun (WGS) entry which is preliminary data.</text>
</comment>
<gene>
    <name evidence="2" type="ORF">Tco_0952450</name>
</gene>